<evidence type="ECO:0000313" key="2">
    <source>
        <dbReference type="Proteomes" id="UP000326939"/>
    </source>
</evidence>
<comment type="caution">
    <text evidence="1">The sequence shown here is derived from an EMBL/GenBank/DDBJ whole genome shotgun (WGS) entry which is preliminary data.</text>
</comment>
<protein>
    <submittedName>
        <fullName evidence="1">Uncharacterized protein</fullName>
    </submittedName>
</protein>
<geneLocation type="mitochondrion" evidence="1"/>
<keyword evidence="1" id="KW-0496">Mitochondrion</keyword>
<evidence type="ECO:0000313" key="1">
    <source>
        <dbReference type="EMBL" id="KAB5511260.1"/>
    </source>
</evidence>
<keyword evidence="2" id="KW-1185">Reference proteome</keyword>
<reference evidence="2" key="1">
    <citation type="journal article" date="2019" name="Gigascience">
        <title>De novo genome assembly of the endangered Acer yangbiense, a plant species with extremely small populations endemic to Yunnan Province, China.</title>
        <authorList>
            <person name="Yang J."/>
            <person name="Wariss H.M."/>
            <person name="Tao L."/>
            <person name="Zhang R."/>
            <person name="Yun Q."/>
            <person name="Hollingsworth P."/>
            <person name="Dao Z."/>
            <person name="Luo G."/>
            <person name="Guo H."/>
            <person name="Ma Y."/>
            <person name="Sun W."/>
        </authorList>
    </citation>
    <scope>NUCLEOTIDE SEQUENCE [LARGE SCALE GENOMIC DNA]</scope>
    <source>
        <strain evidence="2">cv. br00</strain>
    </source>
</reference>
<gene>
    <name evidence="1" type="ORF">DKX38_030055</name>
</gene>
<dbReference type="Proteomes" id="UP000326939">
    <property type="component" value="Mitochondrion MT"/>
</dbReference>
<proteinExistence type="predicted"/>
<accession>A0A5N5IZ04</accession>
<organism evidence="1 2">
    <name type="scientific">Salix brachista</name>
    <dbReference type="NCBI Taxonomy" id="2182728"/>
    <lineage>
        <taxon>Eukaryota</taxon>
        <taxon>Viridiplantae</taxon>
        <taxon>Streptophyta</taxon>
        <taxon>Embryophyta</taxon>
        <taxon>Tracheophyta</taxon>
        <taxon>Spermatophyta</taxon>
        <taxon>Magnoliopsida</taxon>
        <taxon>eudicotyledons</taxon>
        <taxon>Gunneridae</taxon>
        <taxon>Pentapetalae</taxon>
        <taxon>rosids</taxon>
        <taxon>fabids</taxon>
        <taxon>Malpighiales</taxon>
        <taxon>Salicaceae</taxon>
        <taxon>Saliceae</taxon>
        <taxon>Salix</taxon>
    </lineage>
</organism>
<dbReference type="AlphaFoldDB" id="A0A5N5IZ04"/>
<dbReference type="EMBL" id="VDCV01000020">
    <property type="protein sequence ID" value="KAB5511260.1"/>
    <property type="molecule type" value="Genomic_DNA"/>
</dbReference>
<name>A0A5N5IZ04_9ROSI</name>
<sequence>MNKSSILSWQRGQEGHSMMSLFPKKFSRGYPTLKARPQEEFNFRESMSLPDPTTGWLEPGEDLPPLSLRSVIAPAPERLLLLFFSAKPPFLGPETDEHMELQFILHFLNVKTEEKRKKLLLPSHEQRVGYVQISVYLVEFLVEVADSTLEVSDSRYARTEPSFLLHWIEFTYAFPSSFHLKVLELIIRSSHIGWLGLRGRQERLETRNYQHCKQKGLELHRGVIELAETNGKGASTHSTQWPGTKLSRIRNSYDLSFGRAKSRSYRKILLTRSCPRSGLIEGPIEKRTPKAALYTRKGLSKGTSQLGNNYRRKDLQRGTEQFAVVKAPTYERSKGDWRILPRAFCALALYPWIRVLVWISWAECLGVKLTIVFKPSRSVNVKEVELPSDREIGDD</sequence>